<dbReference type="PANTHER" id="PTHR12126:SF11">
    <property type="entry name" value="NADH DEHYDROGENASE [UBIQUINONE] 1 ALPHA SUBCOMPLEX SUBUNIT 9, MITOCHONDRIAL"/>
    <property type="match status" value="1"/>
</dbReference>
<dbReference type="SUPFAM" id="SSF51735">
    <property type="entry name" value="NAD(P)-binding Rossmann-fold domains"/>
    <property type="match status" value="1"/>
</dbReference>
<protein>
    <submittedName>
        <fullName evidence="1">Uncharacterized protein</fullName>
    </submittedName>
</protein>
<reference evidence="1" key="2">
    <citation type="submission" date="2021-12" db="EMBL/GenBank/DDBJ databases">
        <title>Resequencing data analysis of finger millet.</title>
        <authorList>
            <person name="Hatakeyama M."/>
            <person name="Aluri S."/>
            <person name="Balachadran M.T."/>
            <person name="Sivarajan S.R."/>
            <person name="Poveda L."/>
            <person name="Shimizu-Inatsugi R."/>
            <person name="Schlapbach R."/>
            <person name="Sreeman S.M."/>
            <person name="Shimizu K.K."/>
        </authorList>
    </citation>
    <scope>NUCLEOTIDE SEQUENCE</scope>
</reference>
<gene>
    <name evidence="1" type="primary">ga03293</name>
    <name evidence="1" type="ORF">PR202_ga03293</name>
</gene>
<dbReference type="Proteomes" id="UP001054889">
    <property type="component" value="Unassembled WGS sequence"/>
</dbReference>
<dbReference type="GO" id="GO:0005739">
    <property type="term" value="C:mitochondrion"/>
    <property type="evidence" value="ECO:0007669"/>
    <property type="project" value="TreeGrafter"/>
</dbReference>
<dbReference type="AlphaFoldDB" id="A0AAV5BN20"/>
<keyword evidence="2" id="KW-1185">Reference proteome</keyword>
<dbReference type="EMBL" id="BQKI01000001">
    <property type="protein sequence ID" value="GJM87347.1"/>
    <property type="molecule type" value="Genomic_DNA"/>
</dbReference>
<name>A0AAV5BN20_ELECO</name>
<dbReference type="Gene3D" id="3.40.50.720">
    <property type="entry name" value="NAD(P)-binding Rossmann-like Domain"/>
    <property type="match status" value="1"/>
</dbReference>
<dbReference type="InterPro" id="IPR036291">
    <property type="entry name" value="NAD(P)-bd_dom_sf"/>
</dbReference>
<sequence>MLGTEDRILNRWAQFAKNWGFLPLVGGGSSKIQPVYVVDVAAAIVNSLKDDGTSMGKTYELGGPDVYTIHELAEMMYETIREWPRYVNVPLPIARAIASPREMLLNKVPFPLPTPSIFNLDQIEAYSVDNLVSEDGKGRKSTKQVAFHFLDLLRVVFTLVLTHVAALTFEDLGVMPHKLKGYPTEYLISYRKGGPAFGSTVSEKIRSSEM</sequence>
<comment type="caution">
    <text evidence="1">The sequence shown here is derived from an EMBL/GenBank/DDBJ whole genome shotgun (WGS) entry which is preliminary data.</text>
</comment>
<accession>A0AAV5BN20</accession>
<dbReference type="GO" id="GO:0044877">
    <property type="term" value="F:protein-containing complex binding"/>
    <property type="evidence" value="ECO:0007669"/>
    <property type="project" value="TreeGrafter"/>
</dbReference>
<reference evidence="1" key="1">
    <citation type="journal article" date="2018" name="DNA Res.">
        <title>Multiple hybrid de novo genome assembly of finger millet, an orphan allotetraploid crop.</title>
        <authorList>
            <person name="Hatakeyama M."/>
            <person name="Aluri S."/>
            <person name="Balachadran M.T."/>
            <person name="Sivarajan S.R."/>
            <person name="Patrignani A."/>
            <person name="Gruter S."/>
            <person name="Poveda L."/>
            <person name="Shimizu-Inatsugi R."/>
            <person name="Baeten J."/>
            <person name="Francoijs K.J."/>
            <person name="Nataraja K.N."/>
            <person name="Reddy Y.A.N."/>
            <person name="Phadnis S."/>
            <person name="Ravikumar R.L."/>
            <person name="Schlapbach R."/>
            <person name="Sreeman S.M."/>
            <person name="Shimizu K.K."/>
        </authorList>
    </citation>
    <scope>NUCLEOTIDE SEQUENCE</scope>
</reference>
<organism evidence="1 2">
    <name type="scientific">Eleusine coracana subsp. coracana</name>
    <dbReference type="NCBI Taxonomy" id="191504"/>
    <lineage>
        <taxon>Eukaryota</taxon>
        <taxon>Viridiplantae</taxon>
        <taxon>Streptophyta</taxon>
        <taxon>Embryophyta</taxon>
        <taxon>Tracheophyta</taxon>
        <taxon>Spermatophyta</taxon>
        <taxon>Magnoliopsida</taxon>
        <taxon>Liliopsida</taxon>
        <taxon>Poales</taxon>
        <taxon>Poaceae</taxon>
        <taxon>PACMAD clade</taxon>
        <taxon>Chloridoideae</taxon>
        <taxon>Cynodonteae</taxon>
        <taxon>Eleusininae</taxon>
        <taxon>Eleusine</taxon>
    </lineage>
</organism>
<dbReference type="PANTHER" id="PTHR12126">
    <property type="entry name" value="NADH-UBIQUINONE OXIDOREDUCTASE 39 KDA SUBUNIT-RELATED"/>
    <property type="match status" value="1"/>
</dbReference>
<dbReference type="InterPro" id="IPR051207">
    <property type="entry name" value="ComplexI_NDUFA9_subunit"/>
</dbReference>
<proteinExistence type="predicted"/>
<evidence type="ECO:0000313" key="1">
    <source>
        <dbReference type="EMBL" id="GJM87347.1"/>
    </source>
</evidence>
<evidence type="ECO:0000313" key="2">
    <source>
        <dbReference type="Proteomes" id="UP001054889"/>
    </source>
</evidence>